<evidence type="ECO:0000313" key="2">
    <source>
        <dbReference type="EMBL" id="OHX68410.1"/>
    </source>
</evidence>
<keyword evidence="1" id="KW-0472">Membrane</keyword>
<dbReference type="PROSITE" id="PS51257">
    <property type="entry name" value="PROKAR_LIPOPROTEIN"/>
    <property type="match status" value="1"/>
</dbReference>
<gene>
    <name evidence="2" type="ORF">NH26_01795</name>
</gene>
<sequence>MKIIKNSSDQFGAIASFICLIHCVATPFLFVVGSCAASCGAHLPIWWKVIDPIFLFISFIAVFQSTKNTSSHWMKPAMWITWSLLAFILINEKLQLIHLMEEFIYLPTMVLIILHIYNRKYCRCQTTKCCAAS</sequence>
<dbReference type="GO" id="GO:0015097">
    <property type="term" value="F:mercury ion transmembrane transporter activity"/>
    <property type="evidence" value="ECO:0007669"/>
    <property type="project" value="InterPro"/>
</dbReference>
<name>A0A1S1Z558_FLAPC</name>
<proteinExistence type="predicted"/>
<evidence type="ECO:0000313" key="3">
    <source>
        <dbReference type="Proteomes" id="UP000179797"/>
    </source>
</evidence>
<dbReference type="STRING" id="915059.NH26_01795"/>
<comment type="caution">
    <text evidence="2">The sequence shown here is derived from an EMBL/GenBank/DDBJ whole genome shotgun (WGS) entry which is preliminary data.</text>
</comment>
<accession>A0A1S1Z558</accession>
<feature type="transmembrane region" description="Helical" evidence="1">
    <location>
        <begin position="12"/>
        <end position="33"/>
    </location>
</feature>
<reference evidence="2 3" key="1">
    <citation type="journal article" date="2012" name="Int. J. Syst. Evol. Microbiol.">
        <title>Flammeovirga pacifica sp. nov., isolated from deep-sea sediment.</title>
        <authorList>
            <person name="Xu H."/>
            <person name="Fu Y."/>
            <person name="Yang N."/>
            <person name="Ding Z."/>
            <person name="Lai Q."/>
            <person name="Zeng R."/>
        </authorList>
    </citation>
    <scope>NUCLEOTIDE SEQUENCE [LARGE SCALE GENOMIC DNA]</scope>
    <source>
        <strain evidence="3">DSM 24597 / LMG 26175 / WPAGA1</strain>
    </source>
</reference>
<dbReference type="InterPro" id="IPR004891">
    <property type="entry name" value="Mercury-R_MerC"/>
</dbReference>
<keyword evidence="1" id="KW-1133">Transmembrane helix</keyword>
<protein>
    <recommendedName>
        <fullName evidence="4">MerC mercury resistance protein</fullName>
    </recommendedName>
</protein>
<keyword evidence="1" id="KW-0812">Transmembrane</keyword>
<dbReference type="EMBL" id="JRYR02000001">
    <property type="protein sequence ID" value="OHX68410.1"/>
    <property type="molecule type" value="Genomic_DNA"/>
</dbReference>
<evidence type="ECO:0000256" key="1">
    <source>
        <dbReference type="SAM" id="Phobius"/>
    </source>
</evidence>
<feature type="transmembrane region" description="Helical" evidence="1">
    <location>
        <begin position="96"/>
        <end position="117"/>
    </location>
</feature>
<dbReference type="AlphaFoldDB" id="A0A1S1Z558"/>
<dbReference type="OrthoDB" id="1274419at2"/>
<dbReference type="Proteomes" id="UP000179797">
    <property type="component" value="Unassembled WGS sequence"/>
</dbReference>
<dbReference type="Pfam" id="PF03203">
    <property type="entry name" value="MerC"/>
    <property type="match status" value="1"/>
</dbReference>
<keyword evidence="3" id="KW-1185">Reference proteome</keyword>
<organism evidence="2 3">
    <name type="scientific">Flammeovirga pacifica</name>
    <dbReference type="NCBI Taxonomy" id="915059"/>
    <lineage>
        <taxon>Bacteria</taxon>
        <taxon>Pseudomonadati</taxon>
        <taxon>Bacteroidota</taxon>
        <taxon>Cytophagia</taxon>
        <taxon>Cytophagales</taxon>
        <taxon>Flammeovirgaceae</taxon>
        <taxon>Flammeovirga</taxon>
    </lineage>
</organism>
<evidence type="ECO:0008006" key="4">
    <source>
        <dbReference type="Google" id="ProtNLM"/>
    </source>
</evidence>
<feature type="transmembrane region" description="Helical" evidence="1">
    <location>
        <begin position="45"/>
        <end position="63"/>
    </location>
</feature>
<dbReference type="GO" id="GO:0016020">
    <property type="term" value="C:membrane"/>
    <property type="evidence" value="ECO:0007669"/>
    <property type="project" value="InterPro"/>
</dbReference>